<proteinExistence type="predicted"/>
<sequence length="153" mass="17398">MKTIKMMNRWKNKFFVFCITCLLASINADAQINKTSVSQKGDFNWGLAIGSSAIKGWDAVMPAISADASWVFLSKFIDTKTFGKNGSVDLGVYYGFSAHKQDNLIGINRESRLLYHSVLLRSAFHFQLMDKLDTYGRDNERGKHSVLFRQFIK</sequence>
<organism evidence="1">
    <name type="scientific">termite gut metagenome</name>
    <dbReference type="NCBI Taxonomy" id="433724"/>
    <lineage>
        <taxon>unclassified sequences</taxon>
        <taxon>metagenomes</taxon>
        <taxon>organismal metagenomes</taxon>
    </lineage>
</organism>
<gene>
    <name evidence="1" type="ORF">EZS27_017581</name>
</gene>
<name>A0A5J4RIT4_9ZZZZ</name>
<dbReference type="AlphaFoldDB" id="A0A5J4RIT4"/>
<evidence type="ECO:0000313" key="1">
    <source>
        <dbReference type="EMBL" id="KAA6334066.1"/>
    </source>
</evidence>
<reference evidence="1" key="1">
    <citation type="submission" date="2019-03" db="EMBL/GenBank/DDBJ databases">
        <title>Single cell metagenomics reveals metabolic interactions within the superorganism composed of flagellate Streblomastix strix and complex community of Bacteroidetes bacteria on its surface.</title>
        <authorList>
            <person name="Treitli S.C."/>
            <person name="Kolisko M."/>
            <person name="Husnik F."/>
            <person name="Keeling P."/>
            <person name="Hampl V."/>
        </authorList>
    </citation>
    <scope>NUCLEOTIDE SEQUENCE</scope>
    <source>
        <strain evidence="1">STM</strain>
    </source>
</reference>
<accession>A0A5J4RIT4</accession>
<dbReference type="EMBL" id="SNRY01001038">
    <property type="protein sequence ID" value="KAA6334066.1"/>
    <property type="molecule type" value="Genomic_DNA"/>
</dbReference>
<protein>
    <submittedName>
        <fullName evidence="1">Uncharacterized protein</fullName>
    </submittedName>
</protein>
<comment type="caution">
    <text evidence="1">The sequence shown here is derived from an EMBL/GenBank/DDBJ whole genome shotgun (WGS) entry which is preliminary data.</text>
</comment>